<proteinExistence type="predicted"/>
<dbReference type="EMBL" id="CP042188">
    <property type="protein sequence ID" value="QDS70519.1"/>
    <property type="molecule type" value="Genomic_DNA"/>
</dbReference>
<name>A0A517L4I8_9PEZI</name>
<evidence type="ECO:0000313" key="2">
    <source>
        <dbReference type="EMBL" id="QDS70519.1"/>
    </source>
</evidence>
<evidence type="ECO:0000256" key="1">
    <source>
        <dbReference type="SAM" id="MobiDB-lite"/>
    </source>
</evidence>
<dbReference type="OrthoDB" id="3901423at2759"/>
<dbReference type="AlphaFoldDB" id="A0A517L4I8"/>
<protein>
    <submittedName>
        <fullName evidence="2">Uncharacterized protein</fullName>
    </submittedName>
</protein>
<organism evidence="2 3">
    <name type="scientific">Venturia effusa</name>
    <dbReference type="NCBI Taxonomy" id="50376"/>
    <lineage>
        <taxon>Eukaryota</taxon>
        <taxon>Fungi</taxon>
        <taxon>Dikarya</taxon>
        <taxon>Ascomycota</taxon>
        <taxon>Pezizomycotina</taxon>
        <taxon>Dothideomycetes</taxon>
        <taxon>Pleosporomycetidae</taxon>
        <taxon>Venturiales</taxon>
        <taxon>Venturiaceae</taxon>
        <taxon>Venturia</taxon>
    </lineage>
</organism>
<evidence type="ECO:0000313" key="3">
    <source>
        <dbReference type="Proteomes" id="UP000316270"/>
    </source>
</evidence>
<feature type="region of interest" description="Disordered" evidence="1">
    <location>
        <begin position="1"/>
        <end position="21"/>
    </location>
</feature>
<accession>A0A517L4I8</accession>
<keyword evidence="3" id="KW-1185">Reference proteome</keyword>
<sequence>MARNAKEATSGMSSPTKETKGAPANFLALPLELRQEILYKSFEDVYKQDIHFSTNVNMLDGVLEIRRAPVCFLPHVHRHASILALVHNTISDDLDFVLKQILAAFESGLDEEWQRGACSEKRDRWTVLATEVEAAVCPDEDADISHHRRFQMVQDMREALGADMSQFSFDEDRPDSIRLSRH</sequence>
<dbReference type="Proteomes" id="UP000316270">
    <property type="component" value="Chromosome 4"/>
</dbReference>
<reference evidence="2 3" key="1">
    <citation type="submission" date="2019-07" db="EMBL/GenBank/DDBJ databases">
        <title>Finished genome of Venturia effusa.</title>
        <authorList>
            <person name="Young C.A."/>
            <person name="Cox M.P."/>
            <person name="Ganley A.R.D."/>
            <person name="David W.J."/>
        </authorList>
    </citation>
    <scope>NUCLEOTIDE SEQUENCE [LARGE SCALE GENOMIC DNA]</scope>
    <source>
        <strain evidence="3">albino</strain>
    </source>
</reference>
<gene>
    <name evidence="2" type="ORF">FKW77_010271</name>
</gene>